<proteinExistence type="predicted"/>
<dbReference type="EMBL" id="JAWDGP010006946">
    <property type="protein sequence ID" value="KAK3732658.1"/>
    <property type="molecule type" value="Genomic_DNA"/>
</dbReference>
<keyword evidence="2" id="KW-1185">Reference proteome</keyword>
<sequence>MDPRQQLWAKKAINDILFEADAERCTNIQSKLIATLPYRKQSMQQTIKASHVSMTNFPIACGDVAIRKFKSSKDLPDARYLSGTDKRSLCEMDVRITVSFDLINGSTRPEVGACVGRGEDYHRDEKGKYRSASLKALELSTNIYMEQQKIKKKCYSNWKQN</sequence>
<accession>A0AAE0Y5Z0</accession>
<gene>
    <name evidence="1" type="ORF">RRG08_009339</name>
</gene>
<organism evidence="1 2">
    <name type="scientific">Elysia crispata</name>
    <name type="common">lettuce slug</name>
    <dbReference type="NCBI Taxonomy" id="231223"/>
    <lineage>
        <taxon>Eukaryota</taxon>
        <taxon>Metazoa</taxon>
        <taxon>Spiralia</taxon>
        <taxon>Lophotrochozoa</taxon>
        <taxon>Mollusca</taxon>
        <taxon>Gastropoda</taxon>
        <taxon>Heterobranchia</taxon>
        <taxon>Euthyneura</taxon>
        <taxon>Panpulmonata</taxon>
        <taxon>Sacoglossa</taxon>
        <taxon>Placobranchoidea</taxon>
        <taxon>Plakobranchidae</taxon>
        <taxon>Elysia</taxon>
    </lineage>
</organism>
<protein>
    <submittedName>
        <fullName evidence="1">Uncharacterized protein</fullName>
    </submittedName>
</protein>
<dbReference type="Proteomes" id="UP001283361">
    <property type="component" value="Unassembled WGS sequence"/>
</dbReference>
<evidence type="ECO:0000313" key="1">
    <source>
        <dbReference type="EMBL" id="KAK3732658.1"/>
    </source>
</evidence>
<name>A0AAE0Y5Z0_9GAST</name>
<dbReference type="AlphaFoldDB" id="A0AAE0Y5Z0"/>
<reference evidence="1" key="1">
    <citation type="journal article" date="2023" name="G3 (Bethesda)">
        <title>A reference genome for the long-term kleptoplast-retaining sea slug Elysia crispata morphotype clarki.</title>
        <authorList>
            <person name="Eastman K.E."/>
            <person name="Pendleton A.L."/>
            <person name="Shaikh M.A."/>
            <person name="Suttiyut T."/>
            <person name="Ogas R."/>
            <person name="Tomko P."/>
            <person name="Gavelis G."/>
            <person name="Widhalm J.R."/>
            <person name="Wisecaver J.H."/>
        </authorList>
    </citation>
    <scope>NUCLEOTIDE SEQUENCE</scope>
    <source>
        <strain evidence="1">ECLA1</strain>
    </source>
</reference>
<comment type="caution">
    <text evidence="1">The sequence shown here is derived from an EMBL/GenBank/DDBJ whole genome shotgun (WGS) entry which is preliminary data.</text>
</comment>
<evidence type="ECO:0000313" key="2">
    <source>
        <dbReference type="Proteomes" id="UP001283361"/>
    </source>
</evidence>